<dbReference type="SUPFAM" id="SSF48452">
    <property type="entry name" value="TPR-like"/>
    <property type="match status" value="1"/>
</dbReference>
<dbReference type="OrthoDB" id="2364593at2"/>
<gene>
    <name evidence="1" type="ORF">A7K69_01045</name>
</gene>
<dbReference type="InterPro" id="IPR011990">
    <property type="entry name" value="TPR-like_helical_dom_sf"/>
</dbReference>
<reference evidence="2" key="1">
    <citation type="submission" date="2016-05" db="EMBL/GenBank/DDBJ databases">
        <authorList>
            <person name="Wang W."/>
            <person name="Zhu L."/>
        </authorList>
    </citation>
    <scope>NUCLEOTIDE SEQUENCE [LARGE SCALE GENOMIC DNA]</scope>
    <source>
        <strain evidence="2">W-2</strain>
    </source>
</reference>
<accession>A0A1B7KW20</accession>
<evidence type="ECO:0000313" key="2">
    <source>
        <dbReference type="Proteomes" id="UP000078290"/>
    </source>
</evidence>
<dbReference type="SUPFAM" id="SSF116965">
    <property type="entry name" value="Hypothetical protein MPN330"/>
    <property type="match status" value="1"/>
</dbReference>
<dbReference type="EMBL" id="LXMA01000001">
    <property type="protein sequence ID" value="OAT74330.1"/>
    <property type="molecule type" value="Genomic_DNA"/>
</dbReference>
<dbReference type="GO" id="GO:0016787">
    <property type="term" value="F:hydrolase activity"/>
    <property type="evidence" value="ECO:0007669"/>
    <property type="project" value="UniProtKB-KW"/>
</dbReference>
<organism evidence="1 2">
    <name type="scientific">Parageobacillus thermoglucosidasius</name>
    <name type="common">Geobacillus thermoglucosidasius</name>
    <dbReference type="NCBI Taxonomy" id="1426"/>
    <lineage>
        <taxon>Bacteria</taxon>
        <taxon>Bacillati</taxon>
        <taxon>Bacillota</taxon>
        <taxon>Bacilli</taxon>
        <taxon>Bacillales</taxon>
        <taxon>Anoxybacillaceae</taxon>
        <taxon>Parageobacillus</taxon>
    </lineage>
</organism>
<dbReference type="Gene3D" id="1.25.40.10">
    <property type="entry name" value="Tetratricopeptide repeat domain"/>
    <property type="match status" value="1"/>
</dbReference>
<keyword evidence="1" id="KW-0378">Hydrolase</keyword>
<sequence>MGRANMERKNEKIILFPRTKERLVEEGIKALQAKRYHEALRFFHEAEQLGEHSFHVKLSIVVCFCELGEFSEAEHRCRMLLRENGEDVELLQMYLSILMQLRRYEQAETVIRQALRRHSLPSAVREHLLRLLHFSRQMNERRLPSAEQDSVQQLLSSSDITEHMKVIKRLENEDITPVLFILKQYLLNKANNPITKTMVLRLLTSKNVSDVVTVEKFGKTMEVIPAKLNERSQTTFALNVLRQLENKLASKNPSLYEVAVDIWLRYTYILYPFLPDPASLDEWVAALHLAACQFQGMRTTSEKIAHMYHVQARDIDFLCKKLYEAEKISYF</sequence>
<evidence type="ECO:0000313" key="1">
    <source>
        <dbReference type="EMBL" id="OAT74330.1"/>
    </source>
</evidence>
<dbReference type="Proteomes" id="UP000078290">
    <property type="component" value="Unassembled WGS sequence"/>
</dbReference>
<dbReference type="Pfam" id="PF14559">
    <property type="entry name" value="TPR_19"/>
    <property type="match status" value="1"/>
</dbReference>
<comment type="caution">
    <text evidence="1">The sequence shown here is derived from an EMBL/GenBank/DDBJ whole genome shotgun (WGS) entry which is preliminary data.</text>
</comment>
<proteinExistence type="predicted"/>
<name>A0A1B7KW20_PARTM</name>
<protein>
    <submittedName>
        <fullName evidence="1">Hydrolase</fullName>
    </submittedName>
</protein>
<dbReference type="AlphaFoldDB" id="A0A1B7KW20"/>